<gene>
    <name evidence="2" type="ORF">H8876_08600</name>
</gene>
<proteinExistence type="predicted"/>
<dbReference type="Gene3D" id="3.50.50.60">
    <property type="entry name" value="FAD/NAD(P)-binding domain"/>
    <property type="match status" value="2"/>
</dbReference>
<name>A0A923NE41_9FIRM</name>
<organism evidence="2 3">
    <name type="scientific">Lentihominibacter faecis</name>
    <dbReference type="NCBI Taxonomy" id="2764712"/>
    <lineage>
        <taxon>Bacteria</taxon>
        <taxon>Bacillati</taxon>
        <taxon>Bacillota</taxon>
        <taxon>Clostridia</taxon>
        <taxon>Peptostreptococcales</taxon>
        <taxon>Anaerovoracaceae</taxon>
        <taxon>Lentihominibacter</taxon>
    </lineage>
</organism>
<sequence length="525" mass="57703">MMRYRISEIKLDIRQSQEELPTAVRKKIKKKDLDIHDLKIIKESVDARKKPDIKKVYTLEFSCSQKLPLKEAAERKYQVPVADGSGKERPVVVGFGPAGMFAGLILAEMGLNPVILERGEPVEQRIKTVQKFWKDGILDPESNVQFGEGGAGTFSDGKLTTGIKDIRIGKVLEEFVEAGADPGILYKQKPHIGTDKLQGIVKNIRRKIEMLGGEIRFGNRLEDIKLSGENKAGERTLQQVEKVIVQKRKEDKSTELYELSTSCLILATGHSARDTFEMLRDHEAAMEQKPFSIGVRIQHLQKIINEAQYGDGSLADILGPAEYKLHHKCENGRGVYTFCMCPGGDIIDSSSEPETAVTNGMSGSARDGAYANSGLLVDVKTEDFRSEDPLAGIAFQKKYEKLAYRQGNGSIPETTYEKFRDDMTDPVRNSLPDFAVDSIVEAMPHLGRKLCGFDAPEAVVKAVETRSSSPVRILRDESGQSSIGGLFPAGEGPGYAGGIVSAAVDGIRMAEKAALVIFSEKPNIL</sequence>
<dbReference type="AlphaFoldDB" id="A0A923NE41"/>
<dbReference type="PANTHER" id="PTHR42842:SF3">
    <property type="entry name" value="FAD_NAD(P)-BINDING OXIDOREDUCTASE FAMILY PROTEIN"/>
    <property type="match status" value="1"/>
</dbReference>
<protein>
    <submittedName>
        <fullName evidence="2">NAD(FAD)-utilizing dehydrogenase</fullName>
    </submittedName>
</protein>
<dbReference type="InterPro" id="IPR049516">
    <property type="entry name" value="FAD-depend_C"/>
</dbReference>
<dbReference type="PIRSF" id="PIRSF038984">
    <property type="entry name" value="FAD_binding_protein"/>
    <property type="match status" value="1"/>
</dbReference>
<accession>A0A923NE41</accession>
<dbReference type="InterPro" id="IPR036188">
    <property type="entry name" value="FAD/NAD-bd_sf"/>
</dbReference>
<dbReference type="PANTHER" id="PTHR42842">
    <property type="entry name" value="FAD/NAD(P)-BINDING OXIDOREDUCTASE"/>
    <property type="match status" value="1"/>
</dbReference>
<dbReference type="RefSeq" id="WP_249287406.1">
    <property type="nucleotide sequence ID" value="NZ_JACRWC010000106.1"/>
</dbReference>
<keyword evidence="3" id="KW-1185">Reference proteome</keyword>
<reference evidence="2" key="1">
    <citation type="submission" date="2020-08" db="EMBL/GenBank/DDBJ databases">
        <authorList>
            <person name="Liu C."/>
            <person name="Sun Q."/>
        </authorList>
    </citation>
    <scope>NUCLEOTIDE SEQUENCE</scope>
    <source>
        <strain evidence="2">BX16</strain>
    </source>
</reference>
<evidence type="ECO:0000313" key="2">
    <source>
        <dbReference type="EMBL" id="MBC6000057.1"/>
    </source>
</evidence>
<dbReference type="SUPFAM" id="SSF51905">
    <property type="entry name" value="FAD/NAD(P)-binding domain"/>
    <property type="match status" value="1"/>
</dbReference>
<dbReference type="Proteomes" id="UP000644115">
    <property type="component" value="Unassembled WGS sequence"/>
</dbReference>
<feature type="domain" description="FAD-dependent protein C-terminal" evidence="1">
    <location>
        <begin position="290"/>
        <end position="467"/>
    </location>
</feature>
<dbReference type="Gene3D" id="3.30.70.2700">
    <property type="match status" value="1"/>
</dbReference>
<evidence type="ECO:0000259" key="1">
    <source>
        <dbReference type="Pfam" id="PF21688"/>
    </source>
</evidence>
<dbReference type="EMBL" id="JACRWC010000106">
    <property type="protein sequence ID" value="MBC6000057.1"/>
    <property type="molecule type" value="Genomic_DNA"/>
</dbReference>
<comment type="caution">
    <text evidence="2">The sequence shown here is derived from an EMBL/GenBank/DDBJ whole genome shotgun (WGS) entry which is preliminary data.</text>
</comment>
<evidence type="ECO:0000313" key="3">
    <source>
        <dbReference type="Proteomes" id="UP000644115"/>
    </source>
</evidence>
<dbReference type="InterPro" id="IPR028348">
    <property type="entry name" value="FAD-binding_protein"/>
</dbReference>
<dbReference type="Pfam" id="PF21688">
    <property type="entry name" value="FAD-depend_C"/>
    <property type="match status" value="1"/>
</dbReference>